<comment type="cofactor">
    <cofactor evidence="7">
        <name>heme</name>
        <dbReference type="ChEBI" id="CHEBI:30413"/>
    </cofactor>
</comment>
<dbReference type="InterPro" id="IPR002401">
    <property type="entry name" value="Cyt_P450_E_grp-I"/>
</dbReference>
<dbReference type="PRINTS" id="PR00385">
    <property type="entry name" value="P450"/>
</dbReference>
<dbReference type="FunFam" id="1.10.630.10:FF:000004">
    <property type="entry name" value="cytochrome P450 2D15 isoform X1"/>
    <property type="match status" value="1"/>
</dbReference>
<dbReference type="Pfam" id="PF00067">
    <property type="entry name" value="p450"/>
    <property type="match status" value="1"/>
</dbReference>
<dbReference type="GO" id="GO:0006805">
    <property type="term" value="P:xenobiotic metabolic process"/>
    <property type="evidence" value="ECO:0007669"/>
    <property type="project" value="TreeGrafter"/>
</dbReference>
<dbReference type="PRINTS" id="PR00463">
    <property type="entry name" value="EP450I"/>
</dbReference>
<evidence type="ECO:0000313" key="11">
    <source>
        <dbReference type="EMBL" id="KAK3082985.1"/>
    </source>
</evidence>
<organism evidence="11 12">
    <name type="scientific">Pinctada imbricata</name>
    <name type="common">Atlantic pearl-oyster</name>
    <name type="synonym">Pinctada martensii</name>
    <dbReference type="NCBI Taxonomy" id="66713"/>
    <lineage>
        <taxon>Eukaryota</taxon>
        <taxon>Metazoa</taxon>
        <taxon>Spiralia</taxon>
        <taxon>Lophotrochozoa</taxon>
        <taxon>Mollusca</taxon>
        <taxon>Bivalvia</taxon>
        <taxon>Autobranchia</taxon>
        <taxon>Pteriomorphia</taxon>
        <taxon>Pterioida</taxon>
        <taxon>Pterioidea</taxon>
        <taxon>Pteriidae</taxon>
        <taxon>Pinctada</taxon>
    </lineage>
</organism>
<name>A0AA88XD45_PINIB</name>
<feature type="transmembrane region" description="Helical" evidence="10">
    <location>
        <begin position="12"/>
        <end position="30"/>
    </location>
</feature>
<evidence type="ECO:0000256" key="10">
    <source>
        <dbReference type="SAM" id="Phobius"/>
    </source>
</evidence>
<dbReference type="SUPFAM" id="SSF48264">
    <property type="entry name" value="Cytochrome P450"/>
    <property type="match status" value="1"/>
</dbReference>
<dbReference type="InterPro" id="IPR036396">
    <property type="entry name" value="Cyt_P450_sf"/>
</dbReference>
<dbReference type="InterPro" id="IPR050182">
    <property type="entry name" value="Cytochrome_P450_fam2"/>
</dbReference>
<evidence type="ECO:0000256" key="8">
    <source>
        <dbReference type="RuleBase" id="RU000461"/>
    </source>
</evidence>
<feature type="binding site" description="axial binding residue" evidence="7">
    <location>
        <position position="444"/>
    </location>
    <ligand>
        <name>heme</name>
        <dbReference type="ChEBI" id="CHEBI:30413"/>
    </ligand>
    <ligandPart>
        <name>Fe</name>
        <dbReference type="ChEBI" id="CHEBI:18248"/>
    </ligandPart>
</feature>
<keyword evidence="10" id="KW-0812">Transmembrane</keyword>
<evidence type="ECO:0000256" key="5">
    <source>
        <dbReference type="ARBA" id="ARBA00023004"/>
    </source>
</evidence>
<dbReference type="GO" id="GO:0005737">
    <property type="term" value="C:cytoplasm"/>
    <property type="evidence" value="ECO:0007669"/>
    <property type="project" value="TreeGrafter"/>
</dbReference>
<dbReference type="Proteomes" id="UP001186944">
    <property type="component" value="Unassembled WGS sequence"/>
</dbReference>
<dbReference type="PROSITE" id="PS00086">
    <property type="entry name" value="CYTOCHROME_P450"/>
    <property type="match status" value="1"/>
</dbReference>
<comment type="caution">
    <text evidence="11">The sequence shown here is derived from an EMBL/GenBank/DDBJ whole genome shotgun (WGS) entry which is preliminary data.</text>
</comment>
<keyword evidence="6 10" id="KW-0472">Membrane</keyword>
<evidence type="ECO:0000313" key="12">
    <source>
        <dbReference type="Proteomes" id="UP001186944"/>
    </source>
</evidence>
<keyword evidence="10" id="KW-1133">Transmembrane helix</keyword>
<keyword evidence="8" id="KW-0503">Monooxygenase</keyword>
<dbReference type="PANTHER" id="PTHR24300">
    <property type="entry name" value="CYTOCHROME P450 508A4-RELATED"/>
    <property type="match status" value="1"/>
</dbReference>
<comment type="subcellular location">
    <subcellularLocation>
        <location evidence="1">Membrane</location>
    </subcellularLocation>
</comment>
<dbReference type="PANTHER" id="PTHR24300:SF403">
    <property type="entry name" value="CYTOCHROME P450 306A1"/>
    <property type="match status" value="1"/>
</dbReference>
<dbReference type="AlphaFoldDB" id="A0AA88XD45"/>
<evidence type="ECO:0000256" key="6">
    <source>
        <dbReference type="ARBA" id="ARBA00023136"/>
    </source>
</evidence>
<dbReference type="GO" id="GO:0006082">
    <property type="term" value="P:organic acid metabolic process"/>
    <property type="evidence" value="ECO:0007669"/>
    <property type="project" value="TreeGrafter"/>
</dbReference>
<dbReference type="GO" id="GO:0016712">
    <property type="term" value="F:oxidoreductase activity, acting on paired donors, with incorporation or reduction of molecular oxygen, reduced flavin or flavoprotein as one donor, and incorporation of one atom of oxygen"/>
    <property type="evidence" value="ECO:0007669"/>
    <property type="project" value="TreeGrafter"/>
</dbReference>
<dbReference type="Gene3D" id="1.10.630.10">
    <property type="entry name" value="Cytochrome P450"/>
    <property type="match status" value="1"/>
</dbReference>
<dbReference type="InterPro" id="IPR001128">
    <property type="entry name" value="Cyt_P450"/>
</dbReference>
<dbReference type="GO" id="GO:0016020">
    <property type="term" value="C:membrane"/>
    <property type="evidence" value="ECO:0007669"/>
    <property type="project" value="UniProtKB-SubCell"/>
</dbReference>
<dbReference type="GO" id="GO:0005506">
    <property type="term" value="F:iron ion binding"/>
    <property type="evidence" value="ECO:0007669"/>
    <property type="project" value="InterPro"/>
</dbReference>
<dbReference type="EMBL" id="VSWD01000014">
    <property type="protein sequence ID" value="KAK3082985.1"/>
    <property type="molecule type" value="Genomic_DNA"/>
</dbReference>
<gene>
    <name evidence="11" type="ORF">FSP39_010875</name>
</gene>
<dbReference type="GO" id="GO:0008395">
    <property type="term" value="F:steroid hydroxylase activity"/>
    <property type="evidence" value="ECO:0007669"/>
    <property type="project" value="TreeGrafter"/>
</dbReference>
<sequence>MYLNIQTMDISFNSLTTVALIFCATLLCFVKYRRRRGLPPGPTGLPFLGSIVSTGIQPLRHVEKLRQQYGDVFTLMFGNRNVIIVNGNEAMRELIIKHADAVSDRPSVSQLQLVSNGLGIVGSSGSLWKEQRSFALKTLRSFGFGKRSLENQILEEIDIFMEEFRKMDGKPFNPREMLSVAISNIICSIVFGRRFEHDDERLHIVLSLVNENFTSNNSFRFISNIFPWVRYLPGDFTGMKSRLQNISKIKNFLREQIQCHKDSFDENNIRDYIDAFLSEQIREKDKTDSTFTDEQLLQSLRDLFVAGSETTATTLRWAILFLVTNQNIQKKMRDEIDNVIGQNVTPSMEHKAKLPYCEAVINEVQRLGNIAPFAVPHGVRYDVMWKDYVIPKDATLLLNLESIGMDPKTFPNPEKFDPDRFLDQNGSCIGQSRFIPFSLGRRVCLGESLARMEIFLFVISLVQNFELRKEDDQSQPSCQPVRGATRSPQPFKIRTIPRN</sequence>
<evidence type="ECO:0000256" key="3">
    <source>
        <dbReference type="ARBA" id="ARBA00022723"/>
    </source>
</evidence>
<keyword evidence="7 8" id="KW-0349">Heme</keyword>
<evidence type="ECO:0000256" key="7">
    <source>
        <dbReference type="PIRSR" id="PIRSR602401-1"/>
    </source>
</evidence>
<comment type="similarity">
    <text evidence="2 8">Belongs to the cytochrome P450 family.</text>
</comment>
<keyword evidence="5 7" id="KW-0408">Iron</keyword>
<keyword evidence="12" id="KW-1185">Reference proteome</keyword>
<evidence type="ECO:0000256" key="1">
    <source>
        <dbReference type="ARBA" id="ARBA00004370"/>
    </source>
</evidence>
<keyword evidence="3 7" id="KW-0479">Metal-binding</keyword>
<keyword evidence="4 8" id="KW-0560">Oxidoreductase</keyword>
<proteinExistence type="inferred from homology"/>
<accession>A0AA88XD45</accession>
<feature type="region of interest" description="Disordered" evidence="9">
    <location>
        <begin position="472"/>
        <end position="499"/>
    </location>
</feature>
<dbReference type="GO" id="GO:0020037">
    <property type="term" value="F:heme binding"/>
    <property type="evidence" value="ECO:0007669"/>
    <property type="project" value="InterPro"/>
</dbReference>
<evidence type="ECO:0000256" key="4">
    <source>
        <dbReference type="ARBA" id="ARBA00023002"/>
    </source>
</evidence>
<reference evidence="11" key="1">
    <citation type="submission" date="2019-08" db="EMBL/GenBank/DDBJ databases">
        <title>The improved chromosome-level genome for the pearl oyster Pinctada fucata martensii using PacBio sequencing and Hi-C.</title>
        <authorList>
            <person name="Zheng Z."/>
        </authorList>
    </citation>
    <scope>NUCLEOTIDE SEQUENCE</scope>
    <source>
        <strain evidence="11">ZZ-2019</strain>
        <tissue evidence="11">Adductor muscle</tissue>
    </source>
</reference>
<dbReference type="InterPro" id="IPR017972">
    <property type="entry name" value="Cyt_P450_CS"/>
</dbReference>
<evidence type="ECO:0008006" key="13">
    <source>
        <dbReference type="Google" id="ProtNLM"/>
    </source>
</evidence>
<protein>
    <recommendedName>
        <fullName evidence="13">Cytochrome P450</fullName>
    </recommendedName>
</protein>
<evidence type="ECO:0000256" key="2">
    <source>
        <dbReference type="ARBA" id="ARBA00010617"/>
    </source>
</evidence>
<evidence type="ECO:0000256" key="9">
    <source>
        <dbReference type="SAM" id="MobiDB-lite"/>
    </source>
</evidence>